<feature type="compositionally biased region" description="Basic and acidic residues" evidence="1">
    <location>
        <begin position="14"/>
        <end position="23"/>
    </location>
</feature>
<comment type="caution">
    <text evidence="2">The sequence shown here is derived from an EMBL/GenBank/DDBJ whole genome shotgun (WGS) entry which is preliminary data.</text>
</comment>
<feature type="region of interest" description="Disordered" evidence="1">
    <location>
        <begin position="1"/>
        <end position="30"/>
    </location>
</feature>
<organism evidence="2 3">
    <name type="scientific">Sanghuangporus baumii</name>
    <name type="common">Phellinus baumii</name>
    <dbReference type="NCBI Taxonomy" id="108892"/>
    <lineage>
        <taxon>Eukaryota</taxon>
        <taxon>Fungi</taxon>
        <taxon>Dikarya</taxon>
        <taxon>Basidiomycota</taxon>
        <taxon>Agaricomycotina</taxon>
        <taxon>Agaricomycetes</taxon>
        <taxon>Hymenochaetales</taxon>
        <taxon>Hymenochaetaceae</taxon>
        <taxon>Sanghuangporus</taxon>
    </lineage>
</organism>
<accession>A0A9Q5NDW0</accession>
<dbReference type="AlphaFoldDB" id="A0A9Q5NDW0"/>
<dbReference type="OrthoDB" id="21643at2759"/>
<keyword evidence="3" id="KW-1185">Reference proteome</keyword>
<sequence length="339" mass="37403">MLDSGSGIILPDRSSSENAHESKVALGQHPKVVVSNHTHRLSPSLSARPASSSLPVDFDAGIIADEPHHVEQQPEIGIDLAEEKSRCLALLDSLFGSGTARSKSGDNDDWGGVESLSDLDIDVQQSGTSMAAEETNAEGDKIEYVPRSMRVESMSEPREHGEATTVTEKTASPRNSRGTVDEVIRSETIASVQTTKLKDMFAPRPEDAGFSILDSLDLELEEELPFISVPPLPVQPPSDSDVLRPTMSAPSSLSRQPTVEFDPKRPFFFPHSLLPNSSLDLKPGDPRDIFSGKIEFFRTETDEEIQARWESRKVELTRDWKRRHREAVKSARRRGGIQD</sequence>
<gene>
    <name evidence="2" type="ORF">A7U60_g2463</name>
</gene>
<reference evidence="2" key="1">
    <citation type="submission" date="2016-06" db="EMBL/GenBank/DDBJ databases">
        <title>Draft Genome sequence of the fungus Inonotus baumii.</title>
        <authorList>
            <person name="Zhu H."/>
            <person name="Lin W."/>
        </authorList>
    </citation>
    <scope>NUCLEOTIDE SEQUENCE</scope>
    <source>
        <strain evidence="2">821</strain>
    </source>
</reference>
<evidence type="ECO:0000256" key="1">
    <source>
        <dbReference type="SAM" id="MobiDB-lite"/>
    </source>
</evidence>
<evidence type="ECO:0000313" key="3">
    <source>
        <dbReference type="Proteomes" id="UP000757232"/>
    </source>
</evidence>
<feature type="region of interest" description="Disordered" evidence="1">
    <location>
        <begin position="153"/>
        <end position="179"/>
    </location>
</feature>
<name>A0A9Q5NDW0_SANBA</name>
<feature type="compositionally biased region" description="Polar residues" evidence="1">
    <location>
        <begin position="248"/>
        <end position="257"/>
    </location>
</feature>
<feature type="region of interest" description="Disordered" evidence="1">
    <location>
        <begin position="229"/>
        <end position="257"/>
    </location>
</feature>
<proteinExistence type="predicted"/>
<dbReference type="EMBL" id="LNZH02000136">
    <property type="protein sequence ID" value="OCB90289.1"/>
    <property type="molecule type" value="Genomic_DNA"/>
</dbReference>
<feature type="compositionally biased region" description="Basic and acidic residues" evidence="1">
    <location>
        <begin position="153"/>
        <end position="162"/>
    </location>
</feature>
<dbReference type="Proteomes" id="UP000757232">
    <property type="component" value="Unassembled WGS sequence"/>
</dbReference>
<feature type="compositionally biased region" description="Polar residues" evidence="1">
    <location>
        <begin position="164"/>
        <end position="178"/>
    </location>
</feature>
<protein>
    <submittedName>
        <fullName evidence="2">Uncharacterized protein</fullName>
    </submittedName>
</protein>
<evidence type="ECO:0000313" key="2">
    <source>
        <dbReference type="EMBL" id="OCB90289.1"/>
    </source>
</evidence>